<dbReference type="RefSeq" id="WP_163345705.1">
    <property type="nucleotide sequence ID" value="NZ_CP048409.1"/>
</dbReference>
<comment type="subcellular location">
    <subcellularLocation>
        <location evidence="1">Golgi apparatus membrane</location>
        <topology evidence="1">Peripheral membrane protein</topology>
        <orientation evidence="1">Cytoplasmic side</orientation>
    </subcellularLocation>
</comment>
<dbReference type="InterPro" id="IPR038261">
    <property type="entry name" value="GPP34-like_sf"/>
</dbReference>
<evidence type="ECO:0000256" key="4">
    <source>
        <dbReference type="ARBA" id="ARBA00023136"/>
    </source>
</evidence>
<dbReference type="GO" id="GO:0070273">
    <property type="term" value="F:phosphatidylinositol-4-phosphate binding"/>
    <property type="evidence" value="ECO:0007669"/>
    <property type="project" value="InterPro"/>
</dbReference>
<dbReference type="Gene3D" id="1.10.3630.10">
    <property type="entry name" value="yeast vps74-n-term truncation variant domain like"/>
    <property type="match status" value="1"/>
</dbReference>
<name>A0A6C0RBG1_9BACT</name>
<dbReference type="EMBL" id="CP048409">
    <property type="protein sequence ID" value="QIA07784.1"/>
    <property type="molecule type" value="Genomic_DNA"/>
</dbReference>
<keyword evidence="4" id="KW-0472">Membrane</keyword>
<dbReference type="KEGG" id="drc:G0Q07_08615"/>
<keyword evidence="3" id="KW-0446">Lipid-binding</keyword>
<dbReference type="Pfam" id="PF05719">
    <property type="entry name" value="GPP34"/>
    <property type="match status" value="1"/>
</dbReference>
<evidence type="ECO:0000256" key="3">
    <source>
        <dbReference type="ARBA" id="ARBA00023121"/>
    </source>
</evidence>
<sequence length="223" mass="25198">MNQPIPLAQKIYFLGIHPEKGGIRSGSVSAMHFVVIGTLLMDLYLQNKIKFEGKRVVVLSTKSDSKLHRFVLEKMSKAKSPKKISTWINKLNYSQKHIRSEVQKGLMEKRLVRLEDKQFLFFKWKKPVVVNKQVMYRMVAEIDSQIFKGTTAEDELIFLSFLEPAALLRLIYQDRKKRKQARARLKQMMVENKVSGAVTEAIAVSQAVAATVAASAAATSAAT</sequence>
<evidence type="ECO:0000256" key="2">
    <source>
        <dbReference type="ARBA" id="ARBA00023034"/>
    </source>
</evidence>
<proteinExistence type="predicted"/>
<dbReference type="GO" id="GO:0005737">
    <property type="term" value="C:cytoplasm"/>
    <property type="evidence" value="ECO:0007669"/>
    <property type="project" value="UniProtKB-ARBA"/>
</dbReference>
<keyword evidence="2" id="KW-0333">Golgi apparatus</keyword>
<dbReference type="Proteomes" id="UP000474630">
    <property type="component" value="Chromosome"/>
</dbReference>
<keyword evidence="6" id="KW-1185">Reference proteome</keyword>
<reference evidence="5 6" key="1">
    <citation type="submission" date="2020-02" db="EMBL/GenBank/DDBJ databases">
        <title>Genome sequencing for Draconibacterium sp. strain M1.</title>
        <authorList>
            <person name="Park S.-J."/>
        </authorList>
    </citation>
    <scope>NUCLEOTIDE SEQUENCE [LARGE SCALE GENOMIC DNA]</scope>
    <source>
        <strain evidence="5 6">M1</strain>
    </source>
</reference>
<evidence type="ECO:0000256" key="1">
    <source>
        <dbReference type="ARBA" id="ARBA00004255"/>
    </source>
</evidence>
<dbReference type="AlphaFoldDB" id="A0A6C0RBG1"/>
<protein>
    <submittedName>
        <fullName evidence="5">GPP34 family phosphoprotein</fullName>
    </submittedName>
</protein>
<evidence type="ECO:0000313" key="5">
    <source>
        <dbReference type="EMBL" id="QIA07784.1"/>
    </source>
</evidence>
<evidence type="ECO:0000313" key="6">
    <source>
        <dbReference type="Proteomes" id="UP000474630"/>
    </source>
</evidence>
<dbReference type="InterPro" id="IPR008628">
    <property type="entry name" value="GPP34-like"/>
</dbReference>
<gene>
    <name evidence="5" type="ORF">G0Q07_08615</name>
</gene>
<organism evidence="5 6">
    <name type="scientific">Draconibacterium halophilum</name>
    <dbReference type="NCBI Taxonomy" id="2706887"/>
    <lineage>
        <taxon>Bacteria</taxon>
        <taxon>Pseudomonadati</taxon>
        <taxon>Bacteroidota</taxon>
        <taxon>Bacteroidia</taxon>
        <taxon>Marinilabiliales</taxon>
        <taxon>Prolixibacteraceae</taxon>
        <taxon>Draconibacterium</taxon>
    </lineage>
</organism>
<accession>A0A6C0RBG1</accession>
<dbReference type="GO" id="GO:0012505">
    <property type="term" value="C:endomembrane system"/>
    <property type="evidence" value="ECO:0007669"/>
    <property type="project" value="UniProtKB-ARBA"/>
</dbReference>